<dbReference type="EMBL" id="CP054143">
    <property type="protein sequence ID" value="QKJ65815.1"/>
    <property type="molecule type" value="Genomic_DNA"/>
</dbReference>
<dbReference type="KEGG" id="dee:HQN60_03220"/>
<keyword evidence="1" id="KW-0472">Membrane</keyword>
<dbReference type="SMART" id="SM00304">
    <property type="entry name" value="HAMP"/>
    <property type="match status" value="1"/>
</dbReference>
<dbReference type="InterPro" id="IPR003660">
    <property type="entry name" value="HAMP_dom"/>
</dbReference>
<dbReference type="CDD" id="cd06225">
    <property type="entry name" value="HAMP"/>
    <property type="match status" value="1"/>
</dbReference>
<dbReference type="PROSITE" id="PS50885">
    <property type="entry name" value="HAMP"/>
    <property type="match status" value="1"/>
</dbReference>
<dbReference type="GO" id="GO:0007165">
    <property type="term" value="P:signal transduction"/>
    <property type="evidence" value="ECO:0007669"/>
    <property type="project" value="InterPro"/>
</dbReference>
<protein>
    <submittedName>
        <fullName evidence="4">HAMP domain-containing protein</fullName>
    </submittedName>
</protein>
<organism evidence="4 5">
    <name type="scientific">Deefgea piscis</name>
    <dbReference type="NCBI Taxonomy" id="2739061"/>
    <lineage>
        <taxon>Bacteria</taxon>
        <taxon>Pseudomonadati</taxon>
        <taxon>Pseudomonadota</taxon>
        <taxon>Betaproteobacteria</taxon>
        <taxon>Neisseriales</taxon>
        <taxon>Chitinibacteraceae</taxon>
        <taxon>Deefgea</taxon>
    </lineage>
</organism>
<dbReference type="Gene3D" id="6.10.340.10">
    <property type="match status" value="1"/>
</dbReference>
<keyword evidence="5" id="KW-1185">Reference proteome</keyword>
<keyword evidence="1" id="KW-1133">Transmembrane helix</keyword>
<feature type="domain" description="HD-GYP" evidence="3">
    <location>
        <begin position="752"/>
        <end position="961"/>
    </location>
</feature>
<dbReference type="InterPro" id="IPR029151">
    <property type="entry name" value="Sensor-like_sf"/>
</dbReference>
<dbReference type="PROSITE" id="PS51832">
    <property type="entry name" value="HD_GYP"/>
    <property type="match status" value="1"/>
</dbReference>
<dbReference type="SUPFAM" id="SSF55781">
    <property type="entry name" value="GAF domain-like"/>
    <property type="match status" value="1"/>
</dbReference>
<gene>
    <name evidence="4" type="ORF">HQN60_03220</name>
</gene>
<dbReference type="RefSeq" id="WP_173532323.1">
    <property type="nucleotide sequence ID" value="NZ_CP054143.1"/>
</dbReference>
<dbReference type="PANTHER" id="PTHR43155">
    <property type="entry name" value="CYCLIC DI-GMP PHOSPHODIESTERASE PA4108-RELATED"/>
    <property type="match status" value="1"/>
</dbReference>
<sequence>MSAQLQRSKHIPFHLHLGYFFVGLMVLFAAVTTWFFQSSTEKILMLNAQNRVNNFARVATDHLDNLYRNAAVTAELMADQRIVHATTLEQRLESMPYLLTALRTRPALAAVYVGYQNGDFFLLRPWRNEVALIQRFNPPKNTAWVVQSIEVTDDHAVGRYLFFDQKFRLIENRINPDYQFDPRTRPWFKAAISTIGVQSSLPYVFYATDKAGVTISTAANQQTAVVGVDVRLETIEEVLSYYQETPGSKFLLMTAEQGVMLTQDGLPQMKQAEQGQLRLPLLTEFDGHLLSQLKEDHFKRAPGQSTTMTVDNEHWEASKQSITVLGGVPLQLWLASPHSELLGPAIEIRNHALLISALLLAFGVSLALWLARMASRPLIQLNSEAQRIARFDFSEPIQVDARITEIIALAKSMDQMKGTIEDFLHLSNALAAETNFQRLLVLIVSEMRKAALAPCGILYLAEPKQGTLEVVQAQYNDQIREAFGELATLKLDADQTHPVLQLLQQQASSMLLTREQVQLYFNFVITEPAAYQLVCVPLKDKTGQLLGVLALLLNAETAISAKRLSFVTALSGTAAVALNTQRLIEEQKVLLEAFIQLIAGAIDAKSPYTGGHCQRVPELTKMLANAACETQNGPYADFNLSETEREALHIACWLHDCGKVTTPEYVVDKATKLETLYDRLHEVRMRFEVLKRDAQIQALQAQIDGEDPQQLAPQLAQTLAQLDDDFAFIAQCNQGGEFMAEDKITRLNAIAKRQWLRTLDDRIGISHEEKSRKAREPAAELPVVESLLADKVEHQFSRSLREQMPDINPWGFQLNVPELLYNRGEIYNLSVARGTLSEEERYKINEHIVQTIIMLEKLPFPRHLQQVPEIAGGHHEKMDGTGYPRKLTQQQMSPLARMMAIADIFEALTAVDRPYKKGKLLSEAIRIMHSMVENQHIDRELFQLFLSSGVYLKYAKQFMQAEQIDMVAIEVYLPTPASAAL</sequence>
<dbReference type="SUPFAM" id="SSF109604">
    <property type="entry name" value="HD-domain/PDEase-like"/>
    <property type="match status" value="2"/>
</dbReference>
<dbReference type="Gene3D" id="3.30.450.20">
    <property type="entry name" value="PAS domain"/>
    <property type="match status" value="2"/>
</dbReference>
<dbReference type="SUPFAM" id="SSF158472">
    <property type="entry name" value="HAMP domain-like"/>
    <property type="match status" value="1"/>
</dbReference>
<dbReference type="Gene3D" id="3.30.450.40">
    <property type="match status" value="1"/>
</dbReference>
<dbReference type="GO" id="GO:0008081">
    <property type="term" value="F:phosphoric diester hydrolase activity"/>
    <property type="evidence" value="ECO:0007669"/>
    <property type="project" value="UniProtKB-ARBA"/>
</dbReference>
<dbReference type="AlphaFoldDB" id="A0A6M8SKZ8"/>
<dbReference type="InterPro" id="IPR003607">
    <property type="entry name" value="HD/PDEase_dom"/>
</dbReference>
<dbReference type="Pfam" id="PF13487">
    <property type="entry name" value="HD_5"/>
    <property type="match status" value="1"/>
</dbReference>
<dbReference type="Pfam" id="PF13185">
    <property type="entry name" value="GAF_2"/>
    <property type="match status" value="1"/>
</dbReference>
<evidence type="ECO:0000313" key="5">
    <source>
        <dbReference type="Proteomes" id="UP000504844"/>
    </source>
</evidence>
<evidence type="ECO:0000259" key="2">
    <source>
        <dbReference type="PROSITE" id="PS50885"/>
    </source>
</evidence>
<dbReference type="CDD" id="cd00077">
    <property type="entry name" value="HDc"/>
    <property type="match status" value="2"/>
</dbReference>
<evidence type="ECO:0000259" key="3">
    <source>
        <dbReference type="PROSITE" id="PS51832"/>
    </source>
</evidence>
<dbReference type="InterPro" id="IPR029016">
    <property type="entry name" value="GAF-like_dom_sf"/>
</dbReference>
<feature type="transmembrane region" description="Helical" evidence="1">
    <location>
        <begin position="17"/>
        <end position="36"/>
    </location>
</feature>
<dbReference type="PANTHER" id="PTHR43155:SF2">
    <property type="entry name" value="CYCLIC DI-GMP PHOSPHODIESTERASE PA4108"/>
    <property type="match status" value="1"/>
</dbReference>
<dbReference type="Gene3D" id="1.10.3210.10">
    <property type="entry name" value="Hypothetical protein af1432"/>
    <property type="match status" value="2"/>
</dbReference>
<name>A0A6M8SKZ8_9NEIS</name>
<reference evidence="4 5" key="1">
    <citation type="submission" date="2020-05" db="EMBL/GenBank/DDBJ databases">
        <title>Complete genome sequence of Deefgea sp. D17.</title>
        <authorList>
            <person name="Bae J.-W."/>
            <person name="Han J.E."/>
        </authorList>
    </citation>
    <scope>NUCLEOTIDE SEQUENCE [LARGE SCALE GENOMIC DNA]</scope>
    <source>
        <strain evidence="4 5">D17</strain>
    </source>
</reference>
<dbReference type="Proteomes" id="UP000504844">
    <property type="component" value="Chromosome"/>
</dbReference>
<dbReference type="SMART" id="SM00471">
    <property type="entry name" value="HDc"/>
    <property type="match status" value="1"/>
</dbReference>
<dbReference type="InterPro" id="IPR003018">
    <property type="entry name" value="GAF"/>
</dbReference>
<evidence type="ECO:0000256" key="1">
    <source>
        <dbReference type="SAM" id="Phobius"/>
    </source>
</evidence>
<dbReference type="Pfam" id="PF00672">
    <property type="entry name" value="HAMP"/>
    <property type="match status" value="1"/>
</dbReference>
<dbReference type="InterPro" id="IPR037522">
    <property type="entry name" value="HD_GYP_dom"/>
</dbReference>
<keyword evidence="1" id="KW-0812">Transmembrane</keyword>
<accession>A0A6M8SKZ8</accession>
<feature type="domain" description="HAMP" evidence="2">
    <location>
        <begin position="372"/>
        <end position="425"/>
    </location>
</feature>
<evidence type="ECO:0000313" key="4">
    <source>
        <dbReference type="EMBL" id="QKJ65815.1"/>
    </source>
</evidence>
<dbReference type="SUPFAM" id="SSF103190">
    <property type="entry name" value="Sensory domain-like"/>
    <property type="match status" value="1"/>
</dbReference>
<dbReference type="GO" id="GO:0016020">
    <property type="term" value="C:membrane"/>
    <property type="evidence" value="ECO:0007669"/>
    <property type="project" value="InterPro"/>
</dbReference>
<proteinExistence type="predicted"/>